<dbReference type="EMBL" id="MU005778">
    <property type="protein sequence ID" value="KAF2705519.1"/>
    <property type="molecule type" value="Genomic_DNA"/>
</dbReference>
<evidence type="ECO:0000313" key="6">
    <source>
        <dbReference type="Proteomes" id="UP000799428"/>
    </source>
</evidence>
<feature type="domain" description="N-acetyltransferase" evidence="4">
    <location>
        <begin position="180"/>
        <end position="261"/>
    </location>
</feature>
<evidence type="ECO:0000259" key="4">
    <source>
        <dbReference type="PROSITE" id="PS51186"/>
    </source>
</evidence>
<dbReference type="GO" id="GO:0004059">
    <property type="term" value="F:aralkylamine N-acetyltransferase activity"/>
    <property type="evidence" value="ECO:0007669"/>
    <property type="project" value="TreeGrafter"/>
</dbReference>
<dbReference type="PANTHER" id="PTHR10908:SF0">
    <property type="entry name" value="SEROTONIN N-ACETYLTRANSFERASE"/>
    <property type="match status" value="1"/>
</dbReference>
<feature type="compositionally biased region" description="Basic and acidic residues" evidence="3">
    <location>
        <begin position="1"/>
        <end position="11"/>
    </location>
</feature>
<evidence type="ECO:0000313" key="5">
    <source>
        <dbReference type="EMBL" id="KAF2705519.1"/>
    </source>
</evidence>
<dbReference type="PROSITE" id="PS51186">
    <property type="entry name" value="GNAT"/>
    <property type="match status" value="1"/>
</dbReference>
<dbReference type="Pfam" id="PF13673">
    <property type="entry name" value="Acetyltransf_10"/>
    <property type="match status" value="1"/>
</dbReference>
<evidence type="ECO:0000256" key="2">
    <source>
        <dbReference type="ARBA" id="ARBA00023315"/>
    </source>
</evidence>
<dbReference type="Proteomes" id="UP000799428">
    <property type="component" value="Unassembled WGS sequence"/>
</dbReference>
<gene>
    <name evidence="5" type="ORF">K504DRAFT_460255</name>
</gene>
<keyword evidence="6" id="KW-1185">Reference proteome</keyword>
<reference evidence="5" key="1">
    <citation type="journal article" date="2020" name="Stud. Mycol.">
        <title>101 Dothideomycetes genomes: a test case for predicting lifestyles and emergence of pathogens.</title>
        <authorList>
            <person name="Haridas S."/>
            <person name="Albert R."/>
            <person name="Binder M."/>
            <person name="Bloem J."/>
            <person name="Labutti K."/>
            <person name="Salamov A."/>
            <person name="Andreopoulos B."/>
            <person name="Baker S."/>
            <person name="Barry K."/>
            <person name="Bills G."/>
            <person name="Bluhm B."/>
            <person name="Cannon C."/>
            <person name="Castanera R."/>
            <person name="Culley D."/>
            <person name="Daum C."/>
            <person name="Ezra D."/>
            <person name="Gonzalez J."/>
            <person name="Henrissat B."/>
            <person name="Kuo A."/>
            <person name="Liang C."/>
            <person name="Lipzen A."/>
            <person name="Lutzoni F."/>
            <person name="Magnuson J."/>
            <person name="Mondo S."/>
            <person name="Nolan M."/>
            <person name="Ohm R."/>
            <person name="Pangilinan J."/>
            <person name="Park H.-J."/>
            <person name="Ramirez L."/>
            <person name="Alfaro M."/>
            <person name="Sun H."/>
            <person name="Tritt A."/>
            <person name="Yoshinaga Y."/>
            <person name="Zwiers L.-H."/>
            <person name="Turgeon B."/>
            <person name="Goodwin S."/>
            <person name="Spatafora J."/>
            <person name="Crous P."/>
            <person name="Grigoriev I."/>
        </authorList>
    </citation>
    <scope>NUCLEOTIDE SEQUENCE</scope>
    <source>
        <strain evidence="5">CBS 279.74</strain>
    </source>
</reference>
<dbReference type="CDD" id="cd04301">
    <property type="entry name" value="NAT_SF"/>
    <property type="match status" value="1"/>
</dbReference>
<dbReference type="InterPro" id="IPR051635">
    <property type="entry name" value="SNAT-like"/>
</dbReference>
<dbReference type="PANTHER" id="PTHR10908">
    <property type="entry name" value="SEROTONIN N-ACETYLTRANSFERASE"/>
    <property type="match status" value="1"/>
</dbReference>
<dbReference type="OrthoDB" id="30840at2759"/>
<organism evidence="5 6">
    <name type="scientific">Pleomassaria siparia CBS 279.74</name>
    <dbReference type="NCBI Taxonomy" id="1314801"/>
    <lineage>
        <taxon>Eukaryota</taxon>
        <taxon>Fungi</taxon>
        <taxon>Dikarya</taxon>
        <taxon>Ascomycota</taxon>
        <taxon>Pezizomycotina</taxon>
        <taxon>Dothideomycetes</taxon>
        <taxon>Pleosporomycetidae</taxon>
        <taxon>Pleosporales</taxon>
        <taxon>Pleomassariaceae</taxon>
        <taxon>Pleomassaria</taxon>
    </lineage>
</organism>
<dbReference type="InterPro" id="IPR000182">
    <property type="entry name" value="GNAT_dom"/>
</dbReference>
<dbReference type="InterPro" id="IPR016181">
    <property type="entry name" value="Acyl_CoA_acyltransferase"/>
</dbReference>
<sequence>MPRALESEKATLEGMAPLEKGPPVQPSLVSPHHDDPLPLYRIPSLLVEESFEKMKDLKPFSLLLNQEDVEECDWLEHLAFDSIEAASREKIEYRLAVCGELCSGIFSSAYTTTSTPLGALIRSRKFPSIDSSDSDRKRILLGHIIATKHRHRTVTDDSMDFPSNWRTKYQLSPSTGHDEDGETVCLHSLAVHPDFQNQGLGKVLLLSWVQRIRDSGTGKRIALLCRERLVPFYERSGFKSLGPSKAQYGGGGWVDMIMEFGQDRNDDGF</sequence>
<evidence type="ECO:0000256" key="1">
    <source>
        <dbReference type="ARBA" id="ARBA00022679"/>
    </source>
</evidence>
<keyword evidence="1 5" id="KW-0808">Transferase</keyword>
<dbReference type="Gene3D" id="3.40.630.30">
    <property type="match status" value="1"/>
</dbReference>
<accession>A0A6G1JY34</accession>
<dbReference type="AlphaFoldDB" id="A0A6G1JY34"/>
<proteinExistence type="predicted"/>
<dbReference type="SUPFAM" id="SSF55729">
    <property type="entry name" value="Acyl-CoA N-acyltransferases (Nat)"/>
    <property type="match status" value="1"/>
</dbReference>
<feature type="region of interest" description="Disordered" evidence="3">
    <location>
        <begin position="1"/>
        <end position="30"/>
    </location>
</feature>
<keyword evidence="2 5" id="KW-0012">Acyltransferase</keyword>
<name>A0A6G1JY34_9PLEO</name>
<dbReference type="GO" id="GO:0005737">
    <property type="term" value="C:cytoplasm"/>
    <property type="evidence" value="ECO:0007669"/>
    <property type="project" value="TreeGrafter"/>
</dbReference>
<evidence type="ECO:0000256" key="3">
    <source>
        <dbReference type="SAM" id="MobiDB-lite"/>
    </source>
</evidence>
<protein>
    <submittedName>
        <fullName evidence="5">Acyl-CoA N-acyltransferase</fullName>
    </submittedName>
</protein>